<name>A0A917HV16_9BACL</name>
<dbReference type="AlphaFoldDB" id="A0A917HV16"/>
<evidence type="ECO:0000313" key="1">
    <source>
        <dbReference type="EMBL" id="GGG89349.1"/>
    </source>
</evidence>
<gene>
    <name evidence="1" type="ORF">GCM10010918_55110</name>
</gene>
<dbReference type="EMBL" id="BMHY01000021">
    <property type="protein sequence ID" value="GGG89349.1"/>
    <property type="molecule type" value="Genomic_DNA"/>
</dbReference>
<comment type="caution">
    <text evidence="1">The sequence shown here is derived from an EMBL/GenBank/DDBJ whole genome shotgun (WGS) entry which is preliminary data.</text>
</comment>
<sequence>MNGNAMTIENKAAGKIEILRDYEQYCYQVVYYLIQDEAAAAAATCNALLSIYANEAFFSSTQAGQQEVIKQAAMREALQAFKQSRVELN</sequence>
<reference evidence="1 2" key="1">
    <citation type="journal article" date="2014" name="Int. J. Syst. Evol. Microbiol.">
        <title>Complete genome sequence of Corynebacterium casei LMG S-19264T (=DSM 44701T), isolated from a smear-ripened cheese.</title>
        <authorList>
            <consortium name="US DOE Joint Genome Institute (JGI-PGF)"/>
            <person name="Walter F."/>
            <person name="Albersmeier A."/>
            <person name="Kalinowski J."/>
            <person name="Ruckert C."/>
        </authorList>
    </citation>
    <scope>NUCLEOTIDE SEQUENCE [LARGE SCALE GENOMIC DNA]</scope>
    <source>
        <strain evidence="1 2">CGMCC 1.15286</strain>
    </source>
</reference>
<evidence type="ECO:0000313" key="2">
    <source>
        <dbReference type="Proteomes" id="UP000600247"/>
    </source>
</evidence>
<keyword evidence="2" id="KW-1185">Reference proteome</keyword>
<protein>
    <submittedName>
        <fullName evidence="1">Uncharacterized protein</fullName>
    </submittedName>
</protein>
<accession>A0A917HV16</accession>
<dbReference type="Proteomes" id="UP000600247">
    <property type="component" value="Unassembled WGS sequence"/>
</dbReference>
<organism evidence="1 2">
    <name type="scientific">Paenibacillus radicis</name>
    <name type="common">ex Gao et al. 2016</name>
    <dbReference type="NCBI Taxonomy" id="1737354"/>
    <lineage>
        <taxon>Bacteria</taxon>
        <taxon>Bacillati</taxon>
        <taxon>Bacillota</taxon>
        <taxon>Bacilli</taxon>
        <taxon>Bacillales</taxon>
        <taxon>Paenibacillaceae</taxon>
        <taxon>Paenibacillus</taxon>
    </lineage>
</organism>
<proteinExistence type="predicted"/>
<dbReference type="RefSeq" id="WP_188892895.1">
    <property type="nucleotide sequence ID" value="NZ_BMHY01000021.1"/>
</dbReference>